<evidence type="ECO:0000256" key="4">
    <source>
        <dbReference type="PIRSR" id="PIRSR036979-1"/>
    </source>
</evidence>
<sequence length="310" mass="33471">MVYLKAMQTSMVYPRFLEDEADVGVVCPRFAVLSAPMAPTVSWGGGTEAGPAAILEASTALEVFDDELLQETVQAGIVTRPPLPLAGHDLTDDCRLIKEAVSRELAAGLFPVLLGGEHTVSGPAVAAMQEQYPDLHVVQVDAHLDLRDAYSGTPLSHACVMRRVAELGVNFSQVGIRSFSAEEWQLVQQHGWQPYTMARIHQQPDWLEQLQGEINGPVYLTIDVDGLDPAIMPATGTPEPDGLSWRQVTALIRMLTAIKPGLVGLDVVELAPRPGQEHAAFTAAKLIYRTMGYIAAKEVAATHGHGPKQV</sequence>
<organism evidence="6 7">
    <name type="scientific">Desulfurivibrio alkaliphilus (strain DSM 19089 / UNIQEM U267 / AHT2)</name>
    <dbReference type="NCBI Taxonomy" id="589865"/>
    <lineage>
        <taxon>Bacteria</taxon>
        <taxon>Pseudomonadati</taxon>
        <taxon>Thermodesulfobacteriota</taxon>
        <taxon>Desulfobulbia</taxon>
        <taxon>Desulfobulbales</taxon>
        <taxon>Desulfobulbaceae</taxon>
        <taxon>Desulfurivibrio</taxon>
    </lineage>
</organism>
<dbReference type="InterPro" id="IPR005925">
    <property type="entry name" value="Agmatinase-rel"/>
</dbReference>
<evidence type="ECO:0000313" key="6">
    <source>
        <dbReference type="EMBL" id="ADH85406.1"/>
    </source>
</evidence>
<accession>D6Z1F1</accession>
<dbReference type="SUPFAM" id="SSF52768">
    <property type="entry name" value="Arginase/deacetylase"/>
    <property type="match status" value="1"/>
</dbReference>
<dbReference type="Pfam" id="PF00491">
    <property type="entry name" value="Arginase"/>
    <property type="match status" value="1"/>
</dbReference>
<feature type="binding site" evidence="4">
    <location>
        <position position="118"/>
    </location>
    <ligand>
        <name>Mn(2+)</name>
        <dbReference type="ChEBI" id="CHEBI:29035"/>
        <label>1</label>
    </ligand>
</feature>
<dbReference type="STRING" id="589865.DaAHT2_0702"/>
<comment type="cofactor">
    <cofactor evidence="4">
        <name>Mn(2+)</name>
        <dbReference type="ChEBI" id="CHEBI:29035"/>
    </cofactor>
    <text evidence="4">Binds 2 manganese ions per subunit.</text>
</comment>
<dbReference type="PANTHER" id="PTHR11358:SF26">
    <property type="entry name" value="GUANIDINO ACID HYDROLASE, MITOCHONDRIAL"/>
    <property type="match status" value="1"/>
</dbReference>
<reference evidence="7" key="1">
    <citation type="submission" date="2010-02" db="EMBL/GenBank/DDBJ databases">
        <title>Complete sequence of Desulfurivibrio alkaliphilus AHT2.</title>
        <authorList>
            <consortium name="US DOE Joint Genome Institute"/>
            <person name="Pitluck S."/>
            <person name="Chertkov O."/>
            <person name="Detter J.C."/>
            <person name="Han C."/>
            <person name="Tapia R."/>
            <person name="Larimer F."/>
            <person name="Land M."/>
            <person name="Hauser L."/>
            <person name="Kyrpides N."/>
            <person name="Mikhailova N."/>
            <person name="Sorokin D.Y."/>
            <person name="Muyzer G."/>
            <person name="Woyke T."/>
        </authorList>
    </citation>
    <scope>NUCLEOTIDE SEQUENCE [LARGE SCALE GENOMIC DNA]</scope>
    <source>
        <strain evidence="7">DSM 19089 / UNIQEM U267 / AHT2</strain>
    </source>
</reference>
<dbReference type="AlphaFoldDB" id="D6Z1F1"/>
<feature type="binding site" evidence="4">
    <location>
        <position position="225"/>
    </location>
    <ligand>
        <name>Mn(2+)</name>
        <dbReference type="ChEBI" id="CHEBI:29035"/>
        <label>1</label>
    </ligand>
</feature>
<keyword evidence="7" id="KW-1185">Reference proteome</keyword>
<dbReference type="PIRSF" id="PIRSF036979">
    <property type="entry name" value="Arginase"/>
    <property type="match status" value="1"/>
</dbReference>
<dbReference type="CDD" id="cd11593">
    <property type="entry name" value="Agmatinase-like_2"/>
    <property type="match status" value="1"/>
</dbReference>
<dbReference type="PROSITE" id="PS01053">
    <property type="entry name" value="ARGINASE_1"/>
    <property type="match status" value="1"/>
</dbReference>
<dbReference type="Proteomes" id="UP000001508">
    <property type="component" value="Chromosome"/>
</dbReference>
<dbReference type="NCBIfam" id="TIGR01230">
    <property type="entry name" value="agmatinase"/>
    <property type="match status" value="1"/>
</dbReference>
<name>D6Z1F1_DESAT</name>
<keyword evidence="2 4" id="KW-0479">Metal-binding</keyword>
<dbReference type="HOGENOM" id="CLU_039478_0_2_7"/>
<feature type="binding site" evidence="4">
    <location>
        <position position="141"/>
    </location>
    <ligand>
        <name>Mn(2+)</name>
        <dbReference type="ChEBI" id="CHEBI:29035"/>
        <label>1</label>
    </ligand>
</feature>
<feature type="binding site" evidence="4">
    <location>
        <position position="145"/>
    </location>
    <ligand>
        <name>Mn(2+)</name>
        <dbReference type="ChEBI" id="CHEBI:29035"/>
        <label>1</label>
    </ligand>
</feature>
<dbReference type="GO" id="GO:0033389">
    <property type="term" value="P:putrescine biosynthetic process from arginine, via agmatine"/>
    <property type="evidence" value="ECO:0007669"/>
    <property type="project" value="TreeGrafter"/>
</dbReference>
<evidence type="ECO:0000256" key="3">
    <source>
        <dbReference type="ARBA" id="ARBA00022801"/>
    </source>
</evidence>
<proteinExistence type="inferred from homology"/>
<dbReference type="InParanoid" id="D6Z1F1"/>
<dbReference type="EMBL" id="CP001940">
    <property type="protein sequence ID" value="ADH85406.1"/>
    <property type="molecule type" value="Genomic_DNA"/>
</dbReference>
<dbReference type="FunCoup" id="D6Z1F1">
    <property type="interactions" value="349"/>
</dbReference>
<keyword evidence="4" id="KW-0464">Manganese</keyword>
<evidence type="ECO:0000256" key="5">
    <source>
        <dbReference type="RuleBase" id="RU003684"/>
    </source>
</evidence>
<dbReference type="Gene3D" id="3.40.800.10">
    <property type="entry name" value="Ureohydrolase domain"/>
    <property type="match status" value="1"/>
</dbReference>
<feature type="binding site" evidence="4">
    <location>
        <position position="223"/>
    </location>
    <ligand>
        <name>Mn(2+)</name>
        <dbReference type="ChEBI" id="CHEBI:29035"/>
        <label>1</label>
    </ligand>
</feature>
<dbReference type="InterPro" id="IPR020855">
    <property type="entry name" value="Ureohydrolase_Mn_BS"/>
</dbReference>
<dbReference type="eggNOG" id="COG0010">
    <property type="taxonomic scope" value="Bacteria"/>
</dbReference>
<dbReference type="GO" id="GO:0046872">
    <property type="term" value="F:metal ion binding"/>
    <property type="evidence" value="ECO:0007669"/>
    <property type="project" value="UniProtKB-KW"/>
</dbReference>
<evidence type="ECO:0000313" key="7">
    <source>
        <dbReference type="Proteomes" id="UP000001508"/>
    </source>
</evidence>
<protein>
    <submittedName>
        <fullName evidence="6">Agmatinase</fullName>
    </submittedName>
</protein>
<evidence type="ECO:0000256" key="1">
    <source>
        <dbReference type="ARBA" id="ARBA00009227"/>
    </source>
</evidence>
<dbReference type="KEGG" id="dak:DaAHT2_0702"/>
<dbReference type="GO" id="GO:0008783">
    <property type="term" value="F:agmatinase activity"/>
    <property type="evidence" value="ECO:0007669"/>
    <property type="project" value="TreeGrafter"/>
</dbReference>
<gene>
    <name evidence="6" type="ordered locus">DaAHT2_0702</name>
</gene>
<dbReference type="PANTHER" id="PTHR11358">
    <property type="entry name" value="ARGINASE/AGMATINASE"/>
    <property type="match status" value="1"/>
</dbReference>
<dbReference type="RefSeq" id="WP_013162936.1">
    <property type="nucleotide sequence ID" value="NC_014216.1"/>
</dbReference>
<dbReference type="PROSITE" id="PS51409">
    <property type="entry name" value="ARGINASE_2"/>
    <property type="match status" value="1"/>
</dbReference>
<feature type="binding site" evidence="4">
    <location>
        <position position="143"/>
    </location>
    <ligand>
        <name>Mn(2+)</name>
        <dbReference type="ChEBI" id="CHEBI:29035"/>
        <label>1</label>
    </ligand>
</feature>
<comment type="similarity">
    <text evidence="1">Belongs to the arginase family. Agmatinase subfamily.</text>
</comment>
<dbReference type="InterPro" id="IPR023696">
    <property type="entry name" value="Ureohydrolase_dom_sf"/>
</dbReference>
<keyword evidence="3 5" id="KW-0378">Hydrolase</keyword>
<evidence type="ECO:0000256" key="2">
    <source>
        <dbReference type="ARBA" id="ARBA00022723"/>
    </source>
</evidence>
<dbReference type="InterPro" id="IPR006035">
    <property type="entry name" value="Ureohydrolase"/>
</dbReference>